<dbReference type="GO" id="GO:0016020">
    <property type="term" value="C:membrane"/>
    <property type="evidence" value="ECO:0007669"/>
    <property type="project" value="TreeGrafter"/>
</dbReference>
<dbReference type="EMBL" id="LNQN01000001">
    <property type="protein sequence ID" value="KSU85112.1"/>
    <property type="molecule type" value="Genomic_DNA"/>
</dbReference>
<gene>
    <name evidence="2" type="ORF">AS030_06210</name>
</gene>
<dbReference type="Pfam" id="PF01522">
    <property type="entry name" value="Polysacc_deac_1"/>
    <property type="match status" value="1"/>
</dbReference>
<reference evidence="2 3" key="1">
    <citation type="journal article" date="2014" name="Antonie Van Leeuwenhoek">
        <title>Fictibacillus enclensis sp. nov., isolated from marine sediment.</title>
        <authorList>
            <person name="Dastager S.G."/>
            <person name="Mawlankar R."/>
            <person name="Srinivasan K."/>
            <person name="Tang S.K."/>
            <person name="Lee J.C."/>
            <person name="Ramana V.V."/>
            <person name="Shouche Y.S."/>
        </authorList>
    </citation>
    <scope>NUCLEOTIDE SEQUENCE [LARGE SCALE GENOMIC DNA]</scope>
    <source>
        <strain evidence="2 3">NIO-1003</strain>
    </source>
</reference>
<dbReference type="InterPro" id="IPR050248">
    <property type="entry name" value="Polysacc_deacetylase_ArnD"/>
</dbReference>
<keyword evidence="3" id="KW-1185">Reference proteome</keyword>
<feature type="domain" description="NodB homology" evidence="1">
    <location>
        <begin position="131"/>
        <end position="311"/>
    </location>
</feature>
<dbReference type="SUPFAM" id="SSF88713">
    <property type="entry name" value="Glycoside hydrolase/deacetylase"/>
    <property type="match status" value="1"/>
</dbReference>
<dbReference type="InterPro" id="IPR002509">
    <property type="entry name" value="NODB_dom"/>
</dbReference>
<dbReference type="CDD" id="cd10950">
    <property type="entry name" value="CE4_BsYlxY_like"/>
    <property type="match status" value="1"/>
</dbReference>
<comment type="caution">
    <text evidence="2">The sequence shown here is derived from an EMBL/GenBank/DDBJ whole genome shotgun (WGS) entry which is preliminary data.</text>
</comment>
<dbReference type="OrthoDB" id="9812065at2"/>
<name>A0A0V8JE42_9BACL</name>
<dbReference type="RefSeq" id="WP_061969520.1">
    <property type="nucleotide sequence ID" value="NZ_FMAV01000001.1"/>
</dbReference>
<organism evidence="2 3">
    <name type="scientific">Fictibacillus enclensis</name>
    <dbReference type="NCBI Taxonomy" id="1017270"/>
    <lineage>
        <taxon>Bacteria</taxon>
        <taxon>Bacillati</taxon>
        <taxon>Bacillota</taxon>
        <taxon>Bacilli</taxon>
        <taxon>Bacillales</taxon>
        <taxon>Fictibacillaceae</taxon>
        <taxon>Fictibacillus</taxon>
    </lineage>
</organism>
<dbReference type="GO" id="GO:0016810">
    <property type="term" value="F:hydrolase activity, acting on carbon-nitrogen (but not peptide) bonds"/>
    <property type="evidence" value="ECO:0007669"/>
    <property type="project" value="InterPro"/>
</dbReference>
<dbReference type="Proteomes" id="UP000054099">
    <property type="component" value="Unassembled WGS sequence"/>
</dbReference>
<dbReference type="AlphaFoldDB" id="A0A0V8JE42"/>
<evidence type="ECO:0000259" key="1">
    <source>
        <dbReference type="PROSITE" id="PS51677"/>
    </source>
</evidence>
<dbReference type="NCBIfam" id="TIGR02873">
    <property type="entry name" value="spore_ylxY"/>
    <property type="match status" value="1"/>
</dbReference>
<proteinExistence type="predicted"/>
<dbReference type="InterPro" id="IPR014228">
    <property type="entry name" value="Spore_polysacc_deacetyl_YlxY"/>
</dbReference>
<sequence>MKRNLLHMSMAALILVFAVGMVQNPFTSTYIEKMKDQTATVSKMQENSLYEELQQKAPSYHKAPIDAKIDRVWKAIPGYNGMELDIDASYKKLKGSKTIDKKKLVFKQIPPKVKLQDLPPSPIYKGNPEKPMVTLLVNVAWGNEYLPKLLKIMKNAHVHTTFFLDGSWVKKNPSLAKMILDEGHEIGNHAYTHPDMKQLTNKRIREELSSTNQVIQATLGDRKKVPVKWFAPPSGSYRDDVVKIAAEEKMRTIMWSVDTVDWRKPNPAVMAQSVIRKLHPGAMILMHPTSSTADGLQQIIDGIKAKGYAIGTVSDLMDEKRLHLKSSAE</sequence>
<accession>A0A0V8JE42</accession>
<dbReference type="InterPro" id="IPR011330">
    <property type="entry name" value="Glyco_hydro/deAcase_b/a-brl"/>
</dbReference>
<dbReference type="PANTHER" id="PTHR10587">
    <property type="entry name" value="GLYCOSYL TRANSFERASE-RELATED"/>
    <property type="match status" value="1"/>
</dbReference>
<dbReference type="Gene3D" id="3.20.20.370">
    <property type="entry name" value="Glycoside hydrolase/deacetylase"/>
    <property type="match status" value="1"/>
</dbReference>
<dbReference type="GO" id="GO:0005975">
    <property type="term" value="P:carbohydrate metabolic process"/>
    <property type="evidence" value="ECO:0007669"/>
    <property type="project" value="InterPro"/>
</dbReference>
<protein>
    <recommendedName>
        <fullName evidence="1">NodB homology domain-containing protein</fullName>
    </recommendedName>
</protein>
<dbReference type="PANTHER" id="PTHR10587:SF80">
    <property type="entry name" value="CHITOOLIGOSACCHARIDE DEACETYLASE"/>
    <property type="match status" value="1"/>
</dbReference>
<evidence type="ECO:0000313" key="3">
    <source>
        <dbReference type="Proteomes" id="UP000054099"/>
    </source>
</evidence>
<evidence type="ECO:0000313" key="2">
    <source>
        <dbReference type="EMBL" id="KSU85112.1"/>
    </source>
</evidence>
<dbReference type="PROSITE" id="PS51677">
    <property type="entry name" value="NODB"/>
    <property type="match status" value="1"/>
</dbReference>